<dbReference type="PANTHER" id="PTHR10029:SF22">
    <property type="entry name" value="ACYLPHOSPHATASE-2-LIKE"/>
    <property type="match status" value="1"/>
</dbReference>
<comment type="similarity">
    <text evidence="1 6">Belongs to the acylphosphatase family.</text>
</comment>
<dbReference type="GO" id="GO:0003998">
    <property type="term" value="F:acylphosphatase activity"/>
    <property type="evidence" value="ECO:0007669"/>
    <property type="project" value="UniProtKB-EC"/>
</dbReference>
<dbReference type="PANTHER" id="PTHR10029">
    <property type="entry name" value="ACYLPHOSPHATASE"/>
    <property type="match status" value="1"/>
</dbReference>
<dbReference type="PRINTS" id="PR00112">
    <property type="entry name" value="ACYLPHPHTASE"/>
</dbReference>
<evidence type="ECO:0000256" key="1">
    <source>
        <dbReference type="ARBA" id="ARBA00005614"/>
    </source>
</evidence>
<evidence type="ECO:0000313" key="8">
    <source>
        <dbReference type="EMBL" id="ESP01602.1"/>
    </source>
</evidence>
<evidence type="ECO:0000256" key="4">
    <source>
        <dbReference type="ARBA" id="ARBA00047645"/>
    </source>
</evidence>
<evidence type="ECO:0000256" key="6">
    <source>
        <dbReference type="RuleBase" id="RU004168"/>
    </source>
</evidence>
<accession>V4B676</accession>
<evidence type="ECO:0000256" key="2">
    <source>
        <dbReference type="ARBA" id="ARBA00012150"/>
    </source>
</evidence>
<dbReference type="OrthoDB" id="7961613at2759"/>
<sequence length="95" mass="10880">MTSNLVSVDYEVYGQVQGTDYKNTVETATKQGCVGWVRNTHRGTVEGVVQGPKDKINFMKHWLQNVGSPFSTIEKCEFKNERNISSVEFQRFFVK</sequence>
<dbReference type="Gene3D" id="3.30.70.100">
    <property type="match status" value="1"/>
</dbReference>
<dbReference type="Proteomes" id="UP000030746">
    <property type="component" value="Unassembled WGS sequence"/>
</dbReference>
<organism evidence="8 9">
    <name type="scientific">Lottia gigantea</name>
    <name type="common">Giant owl limpet</name>
    <dbReference type="NCBI Taxonomy" id="225164"/>
    <lineage>
        <taxon>Eukaryota</taxon>
        <taxon>Metazoa</taxon>
        <taxon>Spiralia</taxon>
        <taxon>Lophotrochozoa</taxon>
        <taxon>Mollusca</taxon>
        <taxon>Gastropoda</taxon>
        <taxon>Patellogastropoda</taxon>
        <taxon>Lottioidea</taxon>
        <taxon>Lottiidae</taxon>
        <taxon>Lottia</taxon>
    </lineage>
</organism>
<dbReference type="AlphaFoldDB" id="V4B676"/>
<dbReference type="STRING" id="225164.V4B676"/>
<evidence type="ECO:0000313" key="9">
    <source>
        <dbReference type="Proteomes" id="UP000030746"/>
    </source>
</evidence>
<dbReference type="SUPFAM" id="SSF54975">
    <property type="entry name" value="Acylphosphatase/BLUF domain-like"/>
    <property type="match status" value="1"/>
</dbReference>
<dbReference type="OMA" id="WSVDYEI"/>
<dbReference type="InterPro" id="IPR017968">
    <property type="entry name" value="Acylphosphatase_CS"/>
</dbReference>
<evidence type="ECO:0000256" key="3">
    <source>
        <dbReference type="ARBA" id="ARBA00022801"/>
    </source>
</evidence>
<dbReference type="PROSITE" id="PS51160">
    <property type="entry name" value="ACYLPHOSPHATASE_3"/>
    <property type="match status" value="1"/>
</dbReference>
<dbReference type="EC" id="3.6.1.7" evidence="2"/>
<dbReference type="RefSeq" id="XP_009047686.1">
    <property type="nucleotide sequence ID" value="XM_009049438.1"/>
</dbReference>
<gene>
    <name evidence="8" type="ORF">LOTGIDRAFT_139442</name>
</gene>
<dbReference type="FunFam" id="3.30.70.100:FF:000011">
    <property type="entry name" value="Acylphosphatase"/>
    <property type="match status" value="1"/>
</dbReference>
<evidence type="ECO:0000256" key="5">
    <source>
        <dbReference type="PROSITE-ProRule" id="PRU00520"/>
    </source>
</evidence>
<comment type="catalytic activity">
    <reaction evidence="4">
        <text>an acyl phosphate + H2O = a carboxylate + phosphate + H(+)</text>
        <dbReference type="Rhea" id="RHEA:14965"/>
        <dbReference type="ChEBI" id="CHEBI:15377"/>
        <dbReference type="ChEBI" id="CHEBI:15378"/>
        <dbReference type="ChEBI" id="CHEBI:29067"/>
        <dbReference type="ChEBI" id="CHEBI:43474"/>
        <dbReference type="ChEBI" id="CHEBI:59918"/>
        <dbReference type="EC" id="3.6.1.7"/>
    </reaction>
</comment>
<dbReference type="InterPro" id="IPR020456">
    <property type="entry name" value="Acylphosphatase"/>
</dbReference>
<dbReference type="PROSITE" id="PS00151">
    <property type="entry name" value="ACYLPHOSPHATASE_2"/>
    <property type="match status" value="1"/>
</dbReference>
<protein>
    <recommendedName>
        <fullName evidence="2">acylphosphatase</fullName>
        <ecNumber evidence="2">3.6.1.7</ecNumber>
    </recommendedName>
</protein>
<evidence type="ECO:0000259" key="7">
    <source>
        <dbReference type="PROSITE" id="PS51160"/>
    </source>
</evidence>
<keyword evidence="3" id="KW-0378">Hydrolase</keyword>
<name>V4B676_LOTGI</name>
<comment type="caution">
    <text evidence="5">Lacks conserved residue(s) required for the propagation of feature annotation.</text>
</comment>
<dbReference type="InterPro" id="IPR001792">
    <property type="entry name" value="Acylphosphatase-like_dom"/>
</dbReference>
<dbReference type="InterPro" id="IPR036046">
    <property type="entry name" value="Acylphosphatase-like_dom_sf"/>
</dbReference>
<dbReference type="KEGG" id="lgi:LOTGIDRAFT_139442"/>
<keyword evidence="9" id="KW-1185">Reference proteome</keyword>
<dbReference type="EMBL" id="KB200454">
    <property type="protein sequence ID" value="ESP01602.1"/>
    <property type="molecule type" value="Genomic_DNA"/>
</dbReference>
<proteinExistence type="inferred from homology"/>
<dbReference type="CTD" id="20234190"/>
<dbReference type="Pfam" id="PF00708">
    <property type="entry name" value="Acylphosphatase"/>
    <property type="match status" value="1"/>
</dbReference>
<dbReference type="HOGENOM" id="CLU_141932_0_1_1"/>
<feature type="domain" description="Acylphosphatase-like" evidence="7">
    <location>
        <begin position="7"/>
        <end position="95"/>
    </location>
</feature>
<reference evidence="8 9" key="1">
    <citation type="journal article" date="2013" name="Nature">
        <title>Insights into bilaterian evolution from three spiralian genomes.</title>
        <authorList>
            <person name="Simakov O."/>
            <person name="Marletaz F."/>
            <person name="Cho S.J."/>
            <person name="Edsinger-Gonzales E."/>
            <person name="Havlak P."/>
            <person name="Hellsten U."/>
            <person name="Kuo D.H."/>
            <person name="Larsson T."/>
            <person name="Lv J."/>
            <person name="Arendt D."/>
            <person name="Savage R."/>
            <person name="Osoegawa K."/>
            <person name="de Jong P."/>
            <person name="Grimwood J."/>
            <person name="Chapman J.A."/>
            <person name="Shapiro H."/>
            <person name="Aerts A."/>
            <person name="Otillar R.P."/>
            <person name="Terry A.Y."/>
            <person name="Boore J.L."/>
            <person name="Grigoriev I.V."/>
            <person name="Lindberg D.R."/>
            <person name="Seaver E.C."/>
            <person name="Weisblat D.A."/>
            <person name="Putnam N.H."/>
            <person name="Rokhsar D.S."/>
        </authorList>
    </citation>
    <scope>NUCLEOTIDE SEQUENCE [LARGE SCALE GENOMIC DNA]</scope>
</reference>
<dbReference type="GeneID" id="20234190"/>